<keyword evidence="1" id="KW-0175">Coiled coil</keyword>
<feature type="coiled-coil region" evidence="1">
    <location>
        <begin position="49"/>
        <end position="83"/>
    </location>
</feature>
<gene>
    <name evidence="2" type="ORF">NGM29_05800</name>
</gene>
<sequence length="172" mass="19500">MTTLVETADLVNRLAALDEKRRQTVEREIEAFEDSEPNSNPFAETRTILEQQSAALERLESLLESEESELEELQQATDHLSVDQAVRHRDQALAKLERRIDLLQSFRLHMSQAISTVESNLVAIERGDLPSDGSTGDEIAFHLQQAHAVLEEHNEMIDGLRRNLTILNAYLV</sequence>
<evidence type="ECO:0000256" key="1">
    <source>
        <dbReference type="SAM" id="Coils"/>
    </source>
</evidence>
<reference evidence="2" key="1">
    <citation type="submission" date="2022-06" db="EMBL/GenBank/DDBJ databases">
        <title>Diverse halophilic archaea isolated from saline environments.</title>
        <authorList>
            <person name="Cui H.-L."/>
        </authorList>
    </citation>
    <scope>NUCLEOTIDE SEQUENCE</scope>
    <source>
        <strain evidence="2">WLHS1</strain>
    </source>
</reference>
<dbReference type="KEGG" id="sawl:NGM29_05800"/>
<accession>A0A9E7NBD1</accession>
<keyword evidence="3" id="KW-1185">Reference proteome</keyword>
<dbReference type="AlphaFoldDB" id="A0A9E7NBD1"/>
<organism evidence="2 3">
    <name type="scientific">Natronosalvus rutilus</name>
    <dbReference type="NCBI Taxonomy" id="2953753"/>
    <lineage>
        <taxon>Archaea</taxon>
        <taxon>Methanobacteriati</taxon>
        <taxon>Methanobacteriota</taxon>
        <taxon>Stenosarchaea group</taxon>
        <taxon>Halobacteria</taxon>
        <taxon>Halobacteriales</taxon>
        <taxon>Natrialbaceae</taxon>
        <taxon>Natronosalvus</taxon>
    </lineage>
</organism>
<name>A0A9E7NBD1_9EURY</name>
<protein>
    <submittedName>
        <fullName evidence="2">Uncharacterized protein</fullName>
    </submittedName>
</protein>
<evidence type="ECO:0000313" key="3">
    <source>
        <dbReference type="Proteomes" id="UP001056855"/>
    </source>
</evidence>
<evidence type="ECO:0000313" key="2">
    <source>
        <dbReference type="EMBL" id="UTF54780.1"/>
    </source>
</evidence>
<dbReference type="Proteomes" id="UP001056855">
    <property type="component" value="Chromosome"/>
</dbReference>
<dbReference type="GeneID" id="73289540"/>
<proteinExistence type="predicted"/>
<dbReference type="EMBL" id="CP100355">
    <property type="protein sequence ID" value="UTF54780.1"/>
    <property type="molecule type" value="Genomic_DNA"/>
</dbReference>
<dbReference type="RefSeq" id="WP_254159486.1">
    <property type="nucleotide sequence ID" value="NZ_CP100355.1"/>
</dbReference>